<evidence type="ECO:0000256" key="2">
    <source>
        <dbReference type="SAM" id="SignalP"/>
    </source>
</evidence>
<feature type="chain" id="PRO_5040234829" evidence="2">
    <location>
        <begin position="25"/>
        <end position="166"/>
    </location>
</feature>
<proteinExistence type="predicted"/>
<comment type="caution">
    <text evidence="3">The sequence shown here is derived from an EMBL/GenBank/DDBJ whole genome shotgun (WGS) entry which is preliminary data.</text>
</comment>
<dbReference type="EMBL" id="JAKOGI010000052">
    <property type="protein sequence ID" value="KAJ8446540.1"/>
    <property type="molecule type" value="Genomic_DNA"/>
</dbReference>
<evidence type="ECO:0000256" key="1">
    <source>
        <dbReference type="SAM" id="MobiDB-lite"/>
    </source>
</evidence>
<name>A0A9Q1KMW7_9CARY</name>
<evidence type="ECO:0000313" key="3">
    <source>
        <dbReference type="EMBL" id="KAJ8446540.1"/>
    </source>
</evidence>
<gene>
    <name evidence="3" type="ORF">Cgig2_019693</name>
</gene>
<evidence type="ECO:0000313" key="4">
    <source>
        <dbReference type="Proteomes" id="UP001153076"/>
    </source>
</evidence>
<dbReference type="Proteomes" id="UP001153076">
    <property type="component" value="Unassembled WGS sequence"/>
</dbReference>
<feature type="region of interest" description="Disordered" evidence="1">
    <location>
        <begin position="64"/>
        <end position="93"/>
    </location>
</feature>
<feature type="compositionally biased region" description="Basic and acidic residues" evidence="1">
    <location>
        <begin position="78"/>
        <end position="90"/>
    </location>
</feature>
<accession>A0A9Q1KMW7</accession>
<dbReference type="AlphaFoldDB" id="A0A9Q1KMW7"/>
<sequence>MVKMETIICHQNLLFGLIFTLSSTRKVQRREKTPQRGCLCMSHRLRTIKMGVCQNEFQKASKTKATFNAGESSQAESSSKKAKTEPKINEEANFAVKTSPKKAKIEGKMKGEENCALESSSNKNAGHLLLTCNTEKVMLLSLVMSRYHMVIKIVGMNACTVLVSCH</sequence>
<feature type="signal peptide" evidence="2">
    <location>
        <begin position="1"/>
        <end position="24"/>
    </location>
</feature>
<organism evidence="3 4">
    <name type="scientific">Carnegiea gigantea</name>
    <dbReference type="NCBI Taxonomy" id="171969"/>
    <lineage>
        <taxon>Eukaryota</taxon>
        <taxon>Viridiplantae</taxon>
        <taxon>Streptophyta</taxon>
        <taxon>Embryophyta</taxon>
        <taxon>Tracheophyta</taxon>
        <taxon>Spermatophyta</taxon>
        <taxon>Magnoliopsida</taxon>
        <taxon>eudicotyledons</taxon>
        <taxon>Gunneridae</taxon>
        <taxon>Pentapetalae</taxon>
        <taxon>Caryophyllales</taxon>
        <taxon>Cactineae</taxon>
        <taxon>Cactaceae</taxon>
        <taxon>Cactoideae</taxon>
        <taxon>Echinocereeae</taxon>
        <taxon>Carnegiea</taxon>
    </lineage>
</organism>
<keyword evidence="4" id="KW-1185">Reference proteome</keyword>
<keyword evidence="2" id="KW-0732">Signal</keyword>
<reference evidence="3" key="1">
    <citation type="submission" date="2022-04" db="EMBL/GenBank/DDBJ databases">
        <title>Carnegiea gigantea Genome sequencing and assembly v2.</title>
        <authorList>
            <person name="Copetti D."/>
            <person name="Sanderson M.J."/>
            <person name="Burquez A."/>
            <person name="Wojciechowski M.F."/>
        </authorList>
    </citation>
    <scope>NUCLEOTIDE SEQUENCE</scope>
    <source>
        <strain evidence="3">SGP5-SGP5p</strain>
        <tissue evidence="3">Aerial part</tissue>
    </source>
</reference>
<protein>
    <submittedName>
        <fullName evidence="3">Uncharacterized protein</fullName>
    </submittedName>
</protein>